<dbReference type="EMBL" id="MN739777">
    <property type="protein sequence ID" value="QHT26015.1"/>
    <property type="molecule type" value="Genomic_DNA"/>
</dbReference>
<reference evidence="1" key="1">
    <citation type="journal article" date="2020" name="Nature">
        <title>Giant virus diversity and host interactions through global metagenomics.</title>
        <authorList>
            <person name="Schulz F."/>
            <person name="Roux S."/>
            <person name="Paez-Espino D."/>
            <person name="Jungbluth S."/>
            <person name="Walsh D.A."/>
            <person name="Denef V.J."/>
            <person name="McMahon K.D."/>
            <person name="Konstantinidis K.T."/>
            <person name="Eloe-Fadrosh E.A."/>
            <person name="Kyrpides N.C."/>
            <person name="Woyke T."/>
        </authorList>
    </citation>
    <scope>NUCLEOTIDE SEQUENCE</scope>
    <source>
        <strain evidence="1">GVMAG-M-3300023179-27</strain>
    </source>
</reference>
<accession>A0A6C0EFA1</accession>
<name>A0A6C0EFA1_9ZZZZ</name>
<protein>
    <submittedName>
        <fullName evidence="1">Uncharacterized protein</fullName>
    </submittedName>
</protein>
<proteinExistence type="predicted"/>
<sequence length="315" mass="37315">MQYSFIPSVFGKNHLSLHTPRWKNKFFMQVDESKIEKRVFTTNKKSVKDCLYNDIVDLYKNNRISSFKFEDRNLAIGRIKVLNDTDTIEMIRFYTVPSMLVYNMSLHSDFTNFNDEINLFTEAFGDEPDAHNFFMTDTCWLLKYQIEIISKEHTCVEHYNIEVETVMLDETQYKPVDDCCVLQRKFQQYNNMADIHTAHNYELDICHTTLKLSAHIHGHVVDIYCVSLHLYGTDGTALKIDLTPENEDKTLWTLTFDYPKILESDTSKYIPNFSRYEKIQLCIGGTYEYFVIEQQYLNFVSFYEDTQIYQYAYSS</sequence>
<organism evidence="1">
    <name type="scientific">viral metagenome</name>
    <dbReference type="NCBI Taxonomy" id="1070528"/>
    <lineage>
        <taxon>unclassified sequences</taxon>
        <taxon>metagenomes</taxon>
        <taxon>organismal metagenomes</taxon>
    </lineage>
</organism>
<dbReference type="AlphaFoldDB" id="A0A6C0EFA1"/>
<evidence type="ECO:0000313" key="1">
    <source>
        <dbReference type="EMBL" id="QHT26015.1"/>
    </source>
</evidence>